<dbReference type="InterPro" id="IPR001594">
    <property type="entry name" value="Palmitoyltrfase_DHHC"/>
</dbReference>
<gene>
    <name evidence="9" type="ORF">DYB28_012973</name>
</gene>
<feature type="transmembrane region" description="Helical" evidence="7">
    <location>
        <begin position="126"/>
        <end position="142"/>
    </location>
</feature>
<dbReference type="PANTHER" id="PTHR22883">
    <property type="entry name" value="ZINC FINGER DHHC DOMAIN CONTAINING PROTEIN"/>
    <property type="match status" value="1"/>
</dbReference>
<evidence type="ECO:0000259" key="8">
    <source>
        <dbReference type="Pfam" id="PF01529"/>
    </source>
</evidence>
<evidence type="ECO:0000313" key="9">
    <source>
        <dbReference type="EMBL" id="RLO03349.1"/>
    </source>
</evidence>
<protein>
    <recommendedName>
        <fullName evidence="7">Palmitoyltransferase</fullName>
        <ecNumber evidence="7">2.3.1.225</ecNumber>
    </recommendedName>
</protein>
<evidence type="ECO:0000256" key="7">
    <source>
        <dbReference type="RuleBase" id="RU079119"/>
    </source>
</evidence>
<evidence type="ECO:0000256" key="3">
    <source>
        <dbReference type="ARBA" id="ARBA00022692"/>
    </source>
</evidence>
<evidence type="ECO:0000313" key="10">
    <source>
        <dbReference type="Proteomes" id="UP000275652"/>
    </source>
</evidence>
<feature type="domain" description="Palmitoyltransferase DHHC" evidence="8">
    <location>
        <begin position="78"/>
        <end position="191"/>
    </location>
</feature>
<evidence type="ECO:0000256" key="1">
    <source>
        <dbReference type="ARBA" id="ARBA00004141"/>
    </source>
</evidence>
<dbReference type="InterPro" id="IPR039859">
    <property type="entry name" value="PFA4/ZDH16/20/ERF2-like"/>
</dbReference>
<evidence type="ECO:0000256" key="6">
    <source>
        <dbReference type="ARBA" id="ARBA00023315"/>
    </source>
</evidence>
<feature type="transmembrane region" description="Helical" evidence="7">
    <location>
        <begin position="154"/>
        <end position="181"/>
    </location>
</feature>
<name>A0A9X8DTX5_APHAT</name>
<dbReference type="EC" id="2.3.1.225" evidence="7"/>
<keyword evidence="2 7" id="KW-0808">Transferase</keyword>
<comment type="catalytic activity">
    <reaction evidence="7">
        <text>L-cysteinyl-[protein] + hexadecanoyl-CoA = S-hexadecanoyl-L-cysteinyl-[protein] + CoA</text>
        <dbReference type="Rhea" id="RHEA:36683"/>
        <dbReference type="Rhea" id="RHEA-COMP:10131"/>
        <dbReference type="Rhea" id="RHEA-COMP:11032"/>
        <dbReference type="ChEBI" id="CHEBI:29950"/>
        <dbReference type="ChEBI" id="CHEBI:57287"/>
        <dbReference type="ChEBI" id="CHEBI:57379"/>
        <dbReference type="ChEBI" id="CHEBI:74151"/>
        <dbReference type="EC" id="2.3.1.225"/>
    </reaction>
</comment>
<dbReference type="AlphaFoldDB" id="A0A9X8DTX5"/>
<dbReference type="Pfam" id="PF01529">
    <property type="entry name" value="DHHC"/>
    <property type="match status" value="1"/>
</dbReference>
<dbReference type="GO" id="GO:0019706">
    <property type="term" value="F:protein-cysteine S-palmitoyltransferase activity"/>
    <property type="evidence" value="ECO:0007669"/>
    <property type="project" value="UniProtKB-EC"/>
</dbReference>
<feature type="transmembrane region" description="Helical" evidence="7">
    <location>
        <begin position="202"/>
        <end position="225"/>
    </location>
</feature>
<dbReference type="Proteomes" id="UP000275652">
    <property type="component" value="Unassembled WGS sequence"/>
</dbReference>
<organism evidence="9 10">
    <name type="scientific">Aphanomyces astaci</name>
    <name type="common">Crayfish plague agent</name>
    <dbReference type="NCBI Taxonomy" id="112090"/>
    <lineage>
        <taxon>Eukaryota</taxon>
        <taxon>Sar</taxon>
        <taxon>Stramenopiles</taxon>
        <taxon>Oomycota</taxon>
        <taxon>Saprolegniomycetes</taxon>
        <taxon>Saprolegniales</taxon>
        <taxon>Verrucalvaceae</taxon>
        <taxon>Aphanomyces</taxon>
    </lineage>
</organism>
<comment type="subcellular location">
    <subcellularLocation>
        <location evidence="1">Membrane</location>
        <topology evidence="1">Multi-pass membrane protein</topology>
    </subcellularLocation>
</comment>
<comment type="similarity">
    <text evidence="7">Belongs to the DHHC palmitoyltransferase family.</text>
</comment>
<evidence type="ECO:0000256" key="5">
    <source>
        <dbReference type="ARBA" id="ARBA00023136"/>
    </source>
</evidence>
<accession>A0A9X8DTX5</accession>
<dbReference type="GO" id="GO:0016020">
    <property type="term" value="C:membrane"/>
    <property type="evidence" value="ECO:0007669"/>
    <property type="project" value="UniProtKB-SubCell"/>
</dbReference>
<comment type="domain">
    <text evidence="7">The DHHC domain is required for palmitoyltransferase activity.</text>
</comment>
<comment type="caution">
    <text evidence="9">The sequence shown here is derived from an EMBL/GenBank/DDBJ whole genome shotgun (WGS) entry which is preliminary data.</text>
</comment>
<dbReference type="GO" id="GO:0006612">
    <property type="term" value="P:protein targeting to membrane"/>
    <property type="evidence" value="ECO:0007669"/>
    <property type="project" value="TreeGrafter"/>
</dbReference>
<reference evidence="9 10" key="1">
    <citation type="journal article" date="2018" name="J. Invertebr. Pathol.">
        <title>New genotyping method for the causative agent of crayfish plague (Aphanomyces astaci) based on whole genome data.</title>
        <authorList>
            <person name="Minardi D."/>
            <person name="Studholme D.J."/>
            <person name="van der Giezen M."/>
            <person name="Pretto T."/>
            <person name="Oidtmann B."/>
        </authorList>
    </citation>
    <scope>NUCLEOTIDE SEQUENCE [LARGE SCALE GENOMIC DNA]</scope>
    <source>
        <strain evidence="9 10">KB13</strain>
    </source>
</reference>
<keyword evidence="4 7" id="KW-1133">Transmembrane helix</keyword>
<dbReference type="GO" id="GO:0005783">
    <property type="term" value="C:endoplasmic reticulum"/>
    <property type="evidence" value="ECO:0007669"/>
    <property type="project" value="TreeGrafter"/>
</dbReference>
<keyword evidence="3 7" id="KW-0812">Transmembrane</keyword>
<evidence type="ECO:0000256" key="4">
    <source>
        <dbReference type="ARBA" id="ARBA00022989"/>
    </source>
</evidence>
<dbReference type="PROSITE" id="PS50216">
    <property type="entry name" value="DHHC"/>
    <property type="match status" value="1"/>
</dbReference>
<dbReference type="GO" id="GO:0005794">
    <property type="term" value="C:Golgi apparatus"/>
    <property type="evidence" value="ECO:0007669"/>
    <property type="project" value="TreeGrafter"/>
</dbReference>
<sequence length="237" mass="26386">QPHQAMVKAFVGITCCLMTLKIVCMIVYVRVPFMHVAIYVVLTSLMLVSYAGTVFVSPSFPVSILNDDDDTTAGDVENGEARYCEKCDRIKPETFHHCSVCGRCIAHMDHHCPWTGNCVGLRTKKLFVLFLLYTSLACLWFANCALLEVSSSSLLSITVLLSIVVGLLLLGYFCFHLYLLAQGRTTLDFMARRRGNNLGLRGNLLLYFGANWWAYAIPVVPMYLWGPPSVDASTPLT</sequence>
<evidence type="ECO:0000256" key="2">
    <source>
        <dbReference type="ARBA" id="ARBA00022679"/>
    </source>
</evidence>
<dbReference type="EMBL" id="QUTI01031210">
    <property type="protein sequence ID" value="RLO03349.1"/>
    <property type="molecule type" value="Genomic_DNA"/>
</dbReference>
<proteinExistence type="inferred from homology"/>
<keyword evidence="6 7" id="KW-0012">Acyltransferase</keyword>
<feature type="transmembrane region" description="Helical" evidence="7">
    <location>
        <begin position="7"/>
        <end position="30"/>
    </location>
</feature>
<keyword evidence="5 7" id="KW-0472">Membrane</keyword>
<feature type="transmembrane region" description="Helical" evidence="7">
    <location>
        <begin position="36"/>
        <end position="56"/>
    </location>
</feature>
<feature type="non-terminal residue" evidence="9">
    <location>
        <position position="1"/>
    </location>
</feature>